<dbReference type="Gene3D" id="1.10.357.10">
    <property type="entry name" value="Tetracycline Repressor, domain 2"/>
    <property type="match status" value="1"/>
</dbReference>
<dbReference type="RefSeq" id="WP_189003535.1">
    <property type="nucleotide sequence ID" value="NZ_BMOD01000011.1"/>
</dbReference>
<sequence>MPRHTDTKHILLDIARELFAEQGYRVTTLEQIAARAGITKPAVYRHYASKQAILEALLVQADQQEQEIFTEDPSLPLQDRLVQVAQLYTGGFNPLMAVITGASDKREQVADAEMHARKHMRQTLARLTELFRREIQTGTVQGDPQILAVMFSSVIHGSQMHLNRNPILQEKQLLEASIEVFLHGCLQDRVKSRA</sequence>
<evidence type="ECO:0000313" key="6">
    <source>
        <dbReference type="EMBL" id="GGJ41279.1"/>
    </source>
</evidence>
<keyword evidence="7" id="KW-1185">Reference proteome</keyword>
<dbReference type="InterPro" id="IPR036271">
    <property type="entry name" value="Tet_transcr_reg_TetR-rel_C_sf"/>
</dbReference>
<feature type="domain" description="HTH tetR-type" evidence="5">
    <location>
        <begin position="5"/>
        <end position="65"/>
    </location>
</feature>
<name>A0ABQ2D2E2_9DEIO</name>
<dbReference type="SUPFAM" id="SSF46689">
    <property type="entry name" value="Homeodomain-like"/>
    <property type="match status" value="1"/>
</dbReference>
<dbReference type="InterPro" id="IPR009057">
    <property type="entry name" value="Homeodomain-like_sf"/>
</dbReference>
<dbReference type="InterPro" id="IPR050109">
    <property type="entry name" value="HTH-type_TetR-like_transc_reg"/>
</dbReference>
<evidence type="ECO:0000256" key="2">
    <source>
        <dbReference type="ARBA" id="ARBA00023125"/>
    </source>
</evidence>
<comment type="caution">
    <text evidence="6">The sequence shown here is derived from an EMBL/GenBank/DDBJ whole genome shotgun (WGS) entry which is preliminary data.</text>
</comment>
<gene>
    <name evidence="6" type="ORF">GCM10008938_29150</name>
</gene>
<evidence type="ECO:0000256" key="3">
    <source>
        <dbReference type="ARBA" id="ARBA00023163"/>
    </source>
</evidence>
<keyword evidence="3" id="KW-0804">Transcription</keyword>
<protein>
    <recommendedName>
        <fullName evidence="5">HTH tetR-type domain-containing protein</fullName>
    </recommendedName>
</protein>
<dbReference type="Pfam" id="PF00440">
    <property type="entry name" value="TetR_N"/>
    <property type="match status" value="1"/>
</dbReference>
<dbReference type="EMBL" id="BMOD01000011">
    <property type="protein sequence ID" value="GGJ41279.1"/>
    <property type="molecule type" value="Genomic_DNA"/>
</dbReference>
<dbReference type="PRINTS" id="PR00455">
    <property type="entry name" value="HTHTETR"/>
</dbReference>
<dbReference type="PANTHER" id="PTHR30055">
    <property type="entry name" value="HTH-TYPE TRANSCRIPTIONAL REGULATOR RUTR"/>
    <property type="match status" value="1"/>
</dbReference>
<keyword evidence="1" id="KW-0805">Transcription regulation</keyword>
<evidence type="ECO:0000259" key="5">
    <source>
        <dbReference type="PROSITE" id="PS50977"/>
    </source>
</evidence>
<keyword evidence="2 4" id="KW-0238">DNA-binding</keyword>
<feature type="DNA-binding region" description="H-T-H motif" evidence="4">
    <location>
        <begin position="28"/>
        <end position="47"/>
    </location>
</feature>
<dbReference type="PANTHER" id="PTHR30055:SF234">
    <property type="entry name" value="HTH-TYPE TRANSCRIPTIONAL REGULATOR BETI"/>
    <property type="match status" value="1"/>
</dbReference>
<proteinExistence type="predicted"/>
<dbReference type="PROSITE" id="PS50977">
    <property type="entry name" value="HTH_TETR_2"/>
    <property type="match status" value="1"/>
</dbReference>
<organism evidence="6 7">
    <name type="scientific">Deinococcus roseus</name>
    <dbReference type="NCBI Taxonomy" id="392414"/>
    <lineage>
        <taxon>Bacteria</taxon>
        <taxon>Thermotogati</taxon>
        <taxon>Deinococcota</taxon>
        <taxon>Deinococci</taxon>
        <taxon>Deinococcales</taxon>
        <taxon>Deinococcaceae</taxon>
        <taxon>Deinococcus</taxon>
    </lineage>
</organism>
<evidence type="ECO:0000313" key="7">
    <source>
        <dbReference type="Proteomes" id="UP000632222"/>
    </source>
</evidence>
<dbReference type="SUPFAM" id="SSF48498">
    <property type="entry name" value="Tetracyclin repressor-like, C-terminal domain"/>
    <property type="match status" value="1"/>
</dbReference>
<evidence type="ECO:0000256" key="1">
    <source>
        <dbReference type="ARBA" id="ARBA00023015"/>
    </source>
</evidence>
<dbReference type="Proteomes" id="UP000632222">
    <property type="component" value="Unassembled WGS sequence"/>
</dbReference>
<accession>A0ABQ2D2E2</accession>
<reference evidence="7" key="1">
    <citation type="journal article" date="2019" name="Int. J. Syst. Evol. Microbiol.">
        <title>The Global Catalogue of Microorganisms (GCM) 10K type strain sequencing project: providing services to taxonomists for standard genome sequencing and annotation.</title>
        <authorList>
            <consortium name="The Broad Institute Genomics Platform"/>
            <consortium name="The Broad Institute Genome Sequencing Center for Infectious Disease"/>
            <person name="Wu L."/>
            <person name="Ma J."/>
        </authorList>
    </citation>
    <scope>NUCLEOTIDE SEQUENCE [LARGE SCALE GENOMIC DNA]</scope>
    <source>
        <strain evidence="7">JCM 14370</strain>
    </source>
</reference>
<dbReference type="InterPro" id="IPR001647">
    <property type="entry name" value="HTH_TetR"/>
</dbReference>
<evidence type="ECO:0000256" key="4">
    <source>
        <dbReference type="PROSITE-ProRule" id="PRU00335"/>
    </source>
</evidence>